<dbReference type="InterPro" id="IPR036509">
    <property type="entry name" value="Met_Sox_Rdtase_MsrA_sf"/>
</dbReference>
<evidence type="ECO:0000256" key="2">
    <source>
        <dbReference type="ARBA" id="ARBA00047806"/>
    </source>
</evidence>
<comment type="similarity">
    <text evidence="4">Belongs to the MsrA Met sulfoxide reductase family.</text>
</comment>
<evidence type="ECO:0000256" key="3">
    <source>
        <dbReference type="ARBA" id="ARBA00048782"/>
    </source>
</evidence>
<name>A0A6N9HB45_9BURK</name>
<dbReference type="GO" id="GO:0008113">
    <property type="term" value="F:peptide-methionine (S)-S-oxide reductase activity"/>
    <property type="evidence" value="ECO:0007669"/>
    <property type="project" value="UniProtKB-UniRule"/>
</dbReference>
<gene>
    <name evidence="4 6" type="primary">msrA</name>
    <name evidence="6" type="ORF">GTP41_01475</name>
</gene>
<keyword evidence="7" id="KW-1185">Reference proteome</keyword>
<dbReference type="PANTHER" id="PTHR43774:SF1">
    <property type="entry name" value="PEPTIDE METHIONINE SULFOXIDE REDUCTASE MSRA 2"/>
    <property type="match status" value="1"/>
</dbReference>
<dbReference type="SUPFAM" id="SSF55068">
    <property type="entry name" value="Peptide methionine sulfoxide reductase"/>
    <property type="match status" value="1"/>
</dbReference>
<comment type="catalytic activity">
    <reaction evidence="2 4">
        <text>L-methionyl-[protein] + [thioredoxin]-disulfide + H2O = L-methionyl-(S)-S-oxide-[protein] + [thioredoxin]-dithiol</text>
        <dbReference type="Rhea" id="RHEA:14217"/>
        <dbReference type="Rhea" id="RHEA-COMP:10698"/>
        <dbReference type="Rhea" id="RHEA-COMP:10700"/>
        <dbReference type="Rhea" id="RHEA-COMP:12313"/>
        <dbReference type="Rhea" id="RHEA-COMP:12315"/>
        <dbReference type="ChEBI" id="CHEBI:15377"/>
        <dbReference type="ChEBI" id="CHEBI:16044"/>
        <dbReference type="ChEBI" id="CHEBI:29950"/>
        <dbReference type="ChEBI" id="CHEBI:44120"/>
        <dbReference type="ChEBI" id="CHEBI:50058"/>
        <dbReference type="EC" id="1.8.4.11"/>
    </reaction>
</comment>
<dbReference type="HAMAP" id="MF_01401">
    <property type="entry name" value="MsrA"/>
    <property type="match status" value="1"/>
</dbReference>
<reference evidence="6 7" key="1">
    <citation type="submission" date="2019-12" db="EMBL/GenBank/DDBJ databases">
        <title>Novel species isolated from a subtropical stream in China.</title>
        <authorList>
            <person name="Lu H."/>
        </authorList>
    </citation>
    <scope>NUCLEOTIDE SEQUENCE [LARGE SCALE GENOMIC DNA]</scope>
    <source>
        <strain evidence="6 7">DS3</strain>
    </source>
</reference>
<comment type="catalytic activity">
    <reaction evidence="3 4">
        <text>[thioredoxin]-disulfide + L-methionine + H2O = L-methionine (S)-S-oxide + [thioredoxin]-dithiol</text>
        <dbReference type="Rhea" id="RHEA:19993"/>
        <dbReference type="Rhea" id="RHEA-COMP:10698"/>
        <dbReference type="Rhea" id="RHEA-COMP:10700"/>
        <dbReference type="ChEBI" id="CHEBI:15377"/>
        <dbReference type="ChEBI" id="CHEBI:29950"/>
        <dbReference type="ChEBI" id="CHEBI:50058"/>
        <dbReference type="ChEBI" id="CHEBI:57844"/>
        <dbReference type="ChEBI" id="CHEBI:58772"/>
        <dbReference type="EC" id="1.8.4.11"/>
    </reaction>
</comment>
<dbReference type="Gene3D" id="3.30.1060.10">
    <property type="entry name" value="Peptide methionine sulphoxide reductase MsrA"/>
    <property type="match status" value="1"/>
</dbReference>
<proteinExistence type="inferred from homology"/>
<feature type="active site" evidence="4">
    <location>
        <position position="11"/>
    </location>
</feature>
<dbReference type="NCBIfam" id="TIGR00401">
    <property type="entry name" value="msrA"/>
    <property type="match status" value="1"/>
</dbReference>
<keyword evidence="1 4" id="KW-0560">Oxidoreductase</keyword>
<comment type="function">
    <text evidence="4">Has an important function as a repair enzyme for proteins that have been inactivated by oxidation. Catalyzes the reversible oxidation-reduction of methionine sulfoxide in proteins to methionine.</text>
</comment>
<evidence type="ECO:0000256" key="4">
    <source>
        <dbReference type="HAMAP-Rule" id="MF_01401"/>
    </source>
</evidence>
<evidence type="ECO:0000313" key="7">
    <source>
        <dbReference type="Proteomes" id="UP000448575"/>
    </source>
</evidence>
<evidence type="ECO:0000259" key="5">
    <source>
        <dbReference type="Pfam" id="PF01625"/>
    </source>
</evidence>
<dbReference type="PANTHER" id="PTHR43774">
    <property type="entry name" value="PEPTIDE METHIONINE SULFOXIDE REDUCTASE"/>
    <property type="match status" value="1"/>
</dbReference>
<dbReference type="EC" id="1.8.4.11" evidence="4"/>
<dbReference type="AlphaFoldDB" id="A0A6N9HB45"/>
<accession>A0A6N9HB45</accession>
<organism evidence="6 7">
    <name type="scientific">Pseudoduganella guangdongensis</name>
    <dbReference type="NCBI Taxonomy" id="2692179"/>
    <lineage>
        <taxon>Bacteria</taxon>
        <taxon>Pseudomonadati</taxon>
        <taxon>Pseudomonadota</taxon>
        <taxon>Betaproteobacteria</taxon>
        <taxon>Burkholderiales</taxon>
        <taxon>Oxalobacteraceae</taxon>
        <taxon>Telluria group</taxon>
        <taxon>Pseudoduganella</taxon>
    </lineage>
</organism>
<sequence>MADVAILGGGCFWCTEAVYLEVRGVTKVESGYTGGAQPNPTYEQICTGETGHAEVVRLEFDPAEVSYRDLLEIFFTIHDPTTLNRQGNDVGTQYRSVIFYQSPEQEATARQVMAEMAHVWDAPLVTELAPAAPFFKAEDYHQNYFAQHPLQGYCAFIVAPKVAKFRKTYASKLR</sequence>
<dbReference type="RefSeq" id="WP_161023771.1">
    <property type="nucleotide sequence ID" value="NZ_WWCJ01000001.1"/>
</dbReference>
<evidence type="ECO:0000313" key="6">
    <source>
        <dbReference type="EMBL" id="MYN00761.1"/>
    </source>
</evidence>
<comment type="caution">
    <text evidence="6">The sequence shown here is derived from an EMBL/GenBank/DDBJ whole genome shotgun (WGS) entry which is preliminary data.</text>
</comment>
<dbReference type="InterPro" id="IPR002569">
    <property type="entry name" value="Met_Sox_Rdtase_MsrA_dom"/>
</dbReference>
<dbReference type="Proteomes" id="UP000448575">
    <property type="component" value="Unassembled WGS sequence"/>
</dbReference>
<protein>
    <recommendedName>
        <fullName evidence="4">Peptide methionine sulfoxide reductase MsrA</fullName>
        <shortName evidence="4">Protein-methionine-S-oxide reductase</shortName>
        <ecNumber evidence="4">1.8.4.11</ecNumber>
    </recommendedName>
    <alternativeName>
        <fullName evidence="4">Peptide-methionine (S)-S-oxide reductase</fullName>
        <shortName evidence="4">Peptide Met(O) reductase</shortName>
    </alternativeName>
</protein>
<evidence type="ECO:0000256" key="1">
    <source>
        <dbReference type="ARBA" id="ARBA00023002"/>
    </source>
</evidence>
<dbReference type="EMBL" id="WWCJ01000001">
    <property type="protein sequence ID" value="MYN00761.1"/>
    <property type="molecule type" value="Genomic_DNA"/>
</dbReference>
<dbReference type="Pfam" id="PF01625">
    <property type="entry name" value="PMSR"/>
    <property type="match status" value="1"/>
</dbReference>
<feature type="domain" description="Peptide methionine sulphoxide reductase MsrA" evidence="5">
    <location>
        <begin position="5"/>
        <end position="154"/>
    </location>
</feature>